<evidence type="ECO:0000256" key="1">
    <source>
        <dbReference type="SAM" id="MobiDB-lite"/>
    </source>
</evidence>
<name>A0A2A4JB04_HELVI</name>
<feature type="region of interest" description="Disordered" evidence="1">
    <location>
        <begin position="56"/>
        <end position="116"/>
    </location>
</feature>
<dbReference type="EMBL" id="NWSH01002157">
    <property type="protein sequence ID" value="PCG69039.1"/>
    <property type="molecule type" value="Genomic_DNA"/>
</dbReference>
<organism evidence="2">
    <name type="scientific">Heliothis virescens</name>
    <name type="common">Tobacco budworm moth</name>
    <dbReference type="NCBI Taxonomy" id="7102"/>
    <lineage>
        <taxon>Eukaryota</taxon>
        <taxon>Metazoa</taxon>
        <taxon>Ecdysozoa</taxon>
        <taxon>Arthropoda</taxon>
        <taxon>Hexapoda</taxon>
        <taxon>Insecta</taxon>
        <taxon>Pterygota</taxon>
        <taxon>Neoptera</taxon>
        <taxon>Endopterygota</taxon>
        <taxon>Lepidoptera</taxon>
        <taxon>Glossata</taxon>
        <taxon>Ditrysia</taxon>
        <taxon>Noctuoidea</taxon>
        <taxon>Noctuidae</taxon>
        <taxon>Heliothinae</taxon>
        <taxon>Heliothis</taxon>
    </lineage>
</organism>
<accession>A0A2A4JB04</accession>
<dbReference type="AlphaFoldDB" id="A0A2A4JB04"/>
<proteinExistence type="predicted"/>
<gene>
    <name evidence="2" type="ORF">B5V51_4594</name>
</gene>
<feature type="compositionally biased region" description="Basic residues" evidence="1">
    <location>
        <begin position="77"/>
        <end position="90"/>
    </location>
</feature>
<feature type="compositionally biased region" description="Polar residues" evidence="1">
    <location>
        <begin position="95"/>
        <end position="104"/>
    </location>
</feature>
<comment type="caution">
    <text evidence="2">The sequence shown here is derived from an EMBL/GenBank/DDBJ whole genome shotgun (WGS) entry which is preliminary data.</text>
</comment>
<evidence type="ECO:0000313" key="2">
    <source>
        <dbReference type="EMBL" id="PCG69039.1"/>
    </source>
</evidence>
<reference evidence="2" key="1">
    <citation type="submission" date="2017-09" db="EMBL/GenBank/DDBJ databases">
        <title>Contemporary evolution of a Lepidopteran species, Heliothis virescens, in response to modern agricultural practices.</title>
        <authorList>
            <person name="Fritz M.L."/>
            <person name="Deyonke A.M."/>
            <person name="Papanicolaou A."/>
            <person name="Micinski S."/>
            <person name="Westbrook J."/>
            <person name="Gould F."/>
        </authorList>
    </citation>
    <scope>NUCLEOTIDE SEQUENCE [LARGE SCALE GENOMIC DNA]</scope>
    <source>
        <strain evidence="2">HvINT-</strain>
        <tissue evidence="2">Whole body</tissue>
    </source>
</reference>
<sequence length="116" mass="13240">MAQFLQTVEECKSLTTTRKVLAPLPTAQREVDPSELQRLDDYIDRMRDIFMRSPRGQLDFLTLRQKPDSTQGSTERGKKRSARSKNKAKARKVDFSTTPVTVTQENERVTPSGPNE</sequence>
<protein>
    <submittedName>
        <fullName evidence="2">Uncharacterized protein</fullName>
    </submittedName>
</protein>